<dbReference type="PANTHER" id="PTHR43037:SF1">
    <property type="entry name" value="BLL1128 PROTEIN"/>
    <property type="match status" value="1"/>
</dbReference>
<dbReference type="PANTHER" id="PTHR43037">
    <property type="entry name" value="UNNAMED PRODUCT-RELATED"/>
    <property type="match status" value="1"/>
</dbReference>
<dbReference type="InterPro" id="IPR050955">
    <property type="entry name" value="Plant_Biomass_Hydrol_Est"/>
</dbReference>
<gene>
    <name evidence="2" type="ORF">IRI77_00330</name>
</gene>
<dbReference type="KEGG" id="pfer:IRI77_00330"/>
<evidence type="ECO:0000313" key="3">
    <source>
        <dbReference type="Proteomes" id="UP000593892"/>
    </source>
</evidence>
<sequence length="552" mass="59953">MHRNWCVGLALCWMPLLHAQLTEKSESWTRLEGQYLVDANRDSVLFLMAQIQAAQSDTAKDRKPHPDLAEVLQFAYQSLSVGNTNAGSRLFTRALAVYRDLPPGEWLEVASSLQFEVDRRIAAPGATLHARAEPGFVLGRPLKNAYRIQVALIDTQGRTVVERPAETLQNLETVSFSLRTSGLPEGAYRVRYQLLDAEGKVRAWVLRDVLLSASLEKRIRELVEQGRKLAAAGIALKSPAHALAVQTVQYTGGLYAQALEGPGPGLANRLSPVAATLADPKLPNYGTDPINPGRDLPMAEWMAADLLSGNSPLAVKKGDIRLAYISPQDQSMLPFRLFVPPGYEASKKWPLLVVLHDAGGDEGSYFERYPAQDGSSQLMKLASERGYVVAAPSGRGPMEYYTNASRADVLDVIDRVKECFAIDEKQVFLAGHGVGAGGVMSVPMGASSRFAGLLAVGGQPLEALDFSKAPDAPLLFIQGGADEIFGVTAARRLAFVLQRRYKQFDYIEAVTGDHAAVGVSALLQGFDFFDAVREGKWKPSGKPIPLPGNSRN</sequence>
<dbReference type="EMBL" id="CP063849">
    <property type="protein sequence ID" value="QOY88446.1"/>
    <property type="molecule type" value="Genomic_DNA"/>
</dbReference>
<dbReference type="AlphaFoldDB" id="A0A7S7SLH5"/>
<dbReference type="Gene3D" id="3.40.50.1820">
    <property type="entry name" value="alpha/beta hydrolase"/>
    <property type="match status" value="1"/>
</dbReference>
<dbReference type="SUPFAM" id="SSF53474">
    <property type="entry name" value="alpha/beta-Hydrolases"/>
    <property type="match status" value="1"/>
</dbReference>
<dbReference type="RefSeq" id="WP_194450108.1">
    <property type="nucleotide sequence ID" value="NZ_CP063849.1"/>
</dbReference>
<name>A0A7S7SLH5_PALFE</name>
<evidence type="ECO:0000313" key="2">
    <source>
        <dbReference type="EMBL" id="QOY88446.1"/>
    </source>
</evidence>
<keyword evidence="3" id="KW-1185">Reference proteome</keyword>
<dbReference type="InterPro" id="IPR029058">
    <property type="entry name" value="AB_hydrolase_fold"/>
</dbReference>
<keyword evidence="1" id="KW-0732">Signal</keyword>
<accession>A0A7S7SLH5</accession>
<dbReference type="Proteomes" id="UP000593892">
    <property type="component" value="Chromosome"/>
</dbReference>
<organism evidence="2 3">
    <name type="scientific">Paludibaculum fermentans</name>
    <dbReference type="NCBI Taxonomy" id="1473598"/>
    <lineage>
        <taxon>Bacteria</taxon>
        <taxon>Pseudomonadati</taxon>
        <taxon>Acidobacteriota</taxon>
        <taxon>Terriglobia</taxon>
        <taxon>Bryobacterales</taxon>
        <taxon>Bryobacteraceae</taxon>
        <taxon>Paludibaculum</taxon>
    </lineage>
</organism>
<protein>
    <submittedName>
        <fullName evidence="2">Uncharacterized protein</fullName>
    </submittedName>
</protein>
<proteinExistence type="predicted"/>
<evidence type="ECO:0000256" key="1">
    <source>
        <dbReference type="ARBA" id="ARBA00022729"/>
    </source>
</evidence>
<reference evidence="2 3" key="1">
    <citation type="submission" date="2020-10" db="EMBL/GenBank/DDBJ databases">
        <title>Complete genome sequence of Paludibaculum fermentans P105T, a facultatively anaerobic acidobacterium capable of dissimilatory Fe(III) reduction.</title>
        <authorList>
            <person name="Dedysh S.N."/>
            <person name="Beletsky A.V."/>
            <person name="Kulichevskaya I.S."/>
            <person name="Mardanov A.V."/>
            <person name="Ravin N.V."/>
        </authorList>
    </citation>
    <scope>NUCLEOTIDE SEQUENCE [LARGE SCALE GENOMIC DNA]</scope>
    <source>
        <strain evidence="2 3">P105</strain>
    </source>
</reference>